<evidence type="ECO:0000256" key="11">
    <source>
        <dbReference type="ARBA" id="ARBA00022833"/>
    </source>
</evidence>
<feature type="binding site" evidence="18">
    <location>
        <position position="314"/>
    </location>
    <ligand>
        <name>GTP</name>
        <dbReference type="ChEBI" id="CHEBI:37565"/>
    </ligand>
</feature>
<dbReference type="Pfam" id="PF00925">
    <property type="entry name" value="GTP_cyclohydro2"/>
    <property type="match status" value="1"/>
</dbReference>
<comment type="similarity">
    <text evidence="18">In the C-terminal section; belongs to the GTP cyclohydrolase II family.</text>
</comment>
<feature type="site" description="Essential for DHBP synthase activity" evidence="18">
    <location>
        <position position="162"/>
    </location>
</feature>
<dbReference type="InterPro" id="IPR017945">
    <property type="entry name" value="DHBP_synth_RibB-like_a/b_dom"/>
</dbReference>
<comment type="function">
    <text evidence="18">Catalyzes the conversion of GTP to 2,5-diamino-6-ribosylamino-4(3H)-pyrimidinone 5'-phosphate (DARP), formate and pyrophosphate.</text>
</comment>
<dbReference type="GO" id="GO:0008270">
    <property type="term" value="F:zinc ion binding"/>
    <property type="evidence" value="ECO:0007669"/>
    <property type="project" value="UniProtKB-UniRule"/>
</dbReference>
<feature type="binding site" evidence="18">
    <location>
        <begin position="249"/>
        <end position="253"/>
    </location>
    <ligand>
        <name>GTP</name>
        <dbReference type="ChEBI" id="CHEBI:37565"/>
    </ligand>
</feature>
<comment type="cofactor">
    <cofactor evidence="18">
        <name>Mg(2+)</name>
        <dbReference type="ChEBI" id="CHEBI:18420"/>
    </cofactor>
    <cofactor evidence="18">
        <name>Mn(2+)</name>
        <dbReference type="ChEBI" id="CHEBI:29035"/>
    </cofactor>
    <text evidence="18">Binds 2 divalent metal cations per subunit. Magnesium or manganese.</text>
</comment>
<feature type="binding site" evidence="18">
    <location>
        <position position="141"/>
    </location>
    <ligand>
        <name>Mg(2+)</name>
        <dbReference type="ChEBI" id="CHEBI:18420"/>
        <label>2</label>
    </ligand>
</feature>
<feature type="binding site" evidence="18">
    <location>
        <position position="265"/>
    </location>
    <ligand>
        <name>Zn(2+)</name>
        <dbReference type="ChEBI" id="CHEBI:29105"/>
        <note>catalytic</note>
    </ligand>
</feature>
<dbReference type="Proteomes" id="UP000243494">
    <property type="component" value="Unassembled WGS sequence"/>
</dbReference>
<dbReference type="GO" id="GO:0005829">
    <property type="term" value="C:cytosol"/>
    <property type="evidence" value="ECO:0007669"/>
    <property type="project" value="TreeGrafter"/>
</dbReference>
<organism evidence="20 21">
    <name type="scientific">Romboutsia maritimum</name>
    <dbReference type="NCBI Taxonomy" id="2020948"/>
    <lineage>
        <taxon>Bacteria</taxon>
        <taxon>Bacillati</taxon>
        <taxon>Bacillota</taxon>
        <taxon>Clostridia</taxon>
        <taxon>Peptostreptococcales</taxon>
        <taxon>Peptostreptococcaceae</taxon>
        <taxon>Romboutsia</taxon>
    </lineage>
</organism>
<feature type="binding site" evidence="18">
    <location>
        <position position="162"/>
    </location>
    <ligand>
        <name>D-ribulose 5-phosphate</name>
        <dbReference type="ChEBI" id="CHEBI:58121"/>
    </ligand>
</feature>
<keyword evidence="10 18" id="KW-0378">Hydrolase</keyword>
<feature type="binding site" evidence="18">
    <location>
        <begin position="26"/>
        <end position="27"/>
    </location>
    <ligand>
        <name>D-ribulose 5-phosphate</name>
        <dbReference type="ChEBI" id="CHEBI:58121"/>
    </ligand>
</feature>
<evidence type="ECO:0000256" key="9">
    <source>
        <dbReference type="ARBA" id="ARBA00022741"/>
    </source>
</evidence>
<dbReference type="InterPro" id="IPR000422">
    <property type="entry name" value="DHBP_synthase_RibB"/>
</dbReference>
<dbReference type="HAMAP" id="MF_01283">
    <property type="entry name" value="RibBA"/>
    <property type="match status" value="1"/>
</dbReference>
<feature type="binding site" evidence="18">
    <location>
        <position position="31"/>
    </location>
    <ligand>
        <name>D-ribulose 5-phosphate</name>
        <dbReference type="ChEBI" id="CHEBI:58121"/>
    </ligand>
</feature>
<feature type="binding site" evidence="18">
    <location>
        <position position="267"/>
    </location>
    <ligand>
        <name>Zn(2+)</name>
        <dbReference type="ChEBI" id="CHEBI:29105"/>
        <note>catalytic</note>
    </ligand>
</feature>
<dbReference type="EC" id="4.1.99.12" evidence="18"/>
<feature type="region of interest" description="DHBP synthase" evidence="18">
    <location>
        <begin position="1"/>
        <end position="199"/>
    </location>
</feature>
<reference evidence="20 21" key="1">
    <citation type="journal article" date="2017" name="Genome Announc.">
        <title>Draft Genome Sequence of Romboutsia maritimum sp. nov. Strain CCRI-22766(T), Isolated from Coastal Estuarine Mud.</title>
        <authorList>
            <person name="Maheux A.F."/>
            <person name="Boudreau D.K."/>
            <person name="Berube E."/>
            <person name="Boissinot M."/>
            <person name="Raymond F."/>
            <person name="Brodeur S."/>
            <person name="Corbeil J."/>
            <person name="Brightwell G."/>
            <person name="Broda D."/>
            <person name="Omar R.F."/>
            <person name="Bergeron M.G."/>
        </authorList>
    </citation>
    <scope>NUCLEOTIDE SEQUENCE [LARGE SCALE GENOMIC DNA]</scope>
    <source>
        <strain evidence="20 21">CCRI-22766</strain>
    </source>
</reference>
<proteinExistence type="inferred from homology"/>
<dbReference type="EMBL" id="NOJZ02000008">
    <property type="protein sequence ID" value="RDY23749.1"/>
    <property type="molecule type" value="Genomic_DNA"/>
</dbReference>
<dbReference type="PANTHER" id="PTHR21327:SF18">
    <property type="entry name" value="3,4-DIHYDROXY-2-BUTANONE 4-PHOSPHATE SYNTHASE"/>
    <property type="match status" value="1"/>
</dbReference>
<protein>
    <recommendedName>
        <fullName evidence="18">Riboflavin biosynthesis protein RibBA</fullName>
    </recommendedName>
    <domain>
        <recommendedName>
            <fullName evidence="18">3,4-dihydroxy-2-butanone 4-phosphate synthase</fullName>
            <shortName evidence="18">DHBP synthase</shortName>
            <ecNumber evidence="18">4.1.99.12</ecNumber>
        </recommendedName>
    </domain>
    <domain>
        <recommendedName>
            <fullName evidence="18">GTP cyclohydrolase-2</fullName>
            <ecNumber evidence="18">3.5.4.25</ecNumber>
        </recommendedName>
        <alternativeName>
            <fullName evidence="18">GTP cyclohydrolase II</fullName>
        </alternativeName>
    </domain>
</protein>
<feature type="active site" description="Nucleophile; for GTP cyclohydrolase activity" evidence="18">
    <location>
        <position position="328"/>
    </location>
</feature>
<dbReference type="UniPathway" id="UPA00275">
    <property type="reaction ID" value="UER00399"/>
</dbReference>
<dbReference type="GO" id="GO:0009231">
    <property type="term" value="P:riboflavin biosynthetic process"/>
    <property type="evidence" value="ECO:0007669"/>
    <property type="project" value="UniProtKB-UniRule"/>
</dbReference>
<comment type="caution">
    <text evidence="20">The sequence shown here is derived from an EMBL/GenBank/DDBJ whole genome shotgun (WGS) entry which is preliminary data.</text>
</comment>
<dbReference type="Gene3D" id="3.90.870.10">
    <property type="entry name" value="DHBP synthase"/>
    <property type="match status" value="1"/>
</dbReference>
<dbReference type="NCBIfam" id="NF001591">
    <property type="entry name" value="PRK00393.1"/>
    <property type="match status" value="1"/>
</dbReference>
<evidence type="ECO:0000256" key="7">
    <source>
        <dbReference type="ARBA" id="ARBA00022619"/>
    </source>
</evidence>
<dbReference type="EC" id="3.5.4.25" evidence="18"/>
<dbReference type="HAMAP" id="MF_00179">
    <property type="entry name" value="RibA"/>
    <property type="match status" value="1"/>
</dbReference>
<keyword evidence="12 18" id="KW-0460">Magnesium</keyword>
<dbReference type="GO" id="GO:0030145">
    <property type="term" value="F:manganese ion binding"/>
    <property type="evidence" value="ECO:0007669"/>
    <property type="project" value="UniProtKB-UniRule"/>
</dbReference>
<dbReference type="AlphaFoldDB" id="A0A371ITG6"/>
<comment type="catalytic activity">
    <reaction evidence="1 18">
        <text>D-ribulose 5-phosphate = (2S)-2-hydroxy-3-oxobutyl phosphate + formate + H(+)</text>
        <dbReference type="Rhea" id="RHEA:18457"/>
        <dbReference type="ChEBI" id="CHEBI:15378"/>
        <dbReference type="ChEBI" id="CHEBI:15740"/>
        <dbReference type="ChEBI" id="CHEBI:58121"/>
        <dbReference type="ChEBI" id="CHEBI:58830"/>
        <dbReference type="EC" id="4.1.99.12"/>
    </reaction>
</comment>
<evidence type="ECO:0000256" key="8">
    <source>
        <dbReference type="ARBA" id="ARBA00022723"/>
    </source>
</evidence>
<dbReference type="InterPro" id="IPR032677">
    <property type="entry name" value="GTP_cyclohydro_II"/>
</dbReference>
<dbReference type="OrthoDB" id="9793111at2"/>
<dbReference type="NCBIfam" id="NF006803">
    <property type="entry name" value="PRK09311.1"/>
    <property type="match status" value="1"/>
</dbReference>
<dbReference type="NCBIfam" id="TIGR00505">
    <property type="entry name" value="ribA"/>
    <property type="match status" value="1"/>
</dbReference>
<evidence type="ECO:0000256" key="10">
    <source>
        <dbReference type="ARBA" id="ARBA00022801"/>
    </source>
</evidence>
<evidence type="ECO:0000256" key="6">
    <source>
        <dbReference type="ARBA" id="ARBA00005520"/>
    </source>
</evidence>
<comment type="catalytic activity">
    <reaction evidence="17 18">
        <text>GTP + 4 H2O = 2,5-diamino-6-hydroxy-4-(5-phosphoribosylamino)-pyrimidine + formate + 2 phosphate + 3 H(+)</text>
        <dbReference type="Rhea" id="RHEA:23704"/>
        <dbReference type="ChEBI" id="CHEBI:15377"/>
        <dbReference type="ChEBI" id="CHEBI:15378"/>
        <dbReference type="ChEBI" id="CHEBI:15740"/>
        <dbReference type="ChEBI" id="CHEBI:37565"/>
        <dbReference type="ChEBI" id="CHEBI:43474"/>
        <dbReference type="ChEBI" id="CHEBI:58614"/>
        <dbReference type="EC" id="3.5.4.25"/>
    </reaction>
</comment>
<feature type="binding site" evidence="18">
    <location>
        <position position="349"/>
    </location>
    <ligand>
        <name>GTP</name>
        <dbReference type="ChEBI" id="CHEBI:37565"/>
    </ligand>
</feature>
<evidence type="ECO:0000256" key="18">
    <source>
        <dbReference type="HAMAP-Rule" id="MF_01283"/>
    </source>
</evidence>
<dbReference type="GO" id="GO:0003935">
    <property type="term" value="F:GTP cyclohydrolase II activity"/>
    <property type="evidence" value="ECO:0007669"/>
    <property type="project" value="UniProtKB-UniRule"/>
</dbReference>
<keyword evidence="21" id="KW-1185">Reference proteome</keyword>
<comment type="pathway">
    <text evidence="5 18">Cofactor biosynthesis; riboflavin biosynthesis; 2-hydroxy-3-oxobutyl phosphate from D-ribulose 5-phosphate: step 1/1.</text>
</comment>
<sequence length="397" mass="44777">MFNTIDEAIEDIKNGKMVIVVDDENRENEGDLLMAAQMATPQSINFMATYGRGLICLPATEDKFRKVNLPLMVTKNTDTFQTAFTVTIDGINTSTGISAYERCETVKLFCNENCTIDNLKTPGHIFPLMAKNGGVLVRNGHTEASVDLARLAGFSPIGLICEIMKDDGTMARIDDLIKFKDIHNLKIITIKDLIKYRKKNELTIDEIASASLPTKYGEFKIIGYKDIYSSDEHVALVYGDINIDDALVRIHSECLTGDVFNSLKCDCGNQLNKSMEKIQQNGSGIIIYLRQEGRGIGLLNKIKAYQLQDKGYDTVEANLLLGFDEDLRDFYFAAQILKKLEVKNIKLISNNPEKFKQLQDYGINVKERISIKEDINNFNKKYLQTKKEKMGHILNII</sequence>
<dbReference type="RefSeq" id="WP_095406220.1">
    <property type="nucleotide sequence ID" value="NZ_NOJZ02000008.1"/>
</dbReference>
<evidence type="ECO:0000259" key="19">
    <source>
        <dbReference type="Pfam" id="PF00925"/>
    </source>
</evidence>
<feature type="binding site" evidence="18">
    <location>
        <begin position="292"/>
        <end position="294"/>
    </location>
    <ligand>
        <name>GTP</name>
        <dbReference type="ChEBI" id="CHEBI:37565"/>
    </ligand>
</feature>
<dbReference type="CDD" id="cd00641">
    <property type="entry name" value="GTP_cyclohydro2"/>
    <property type="match status" value="1"/>
</dbReference>
<feature type="binding site" evidence="18">
    <location>
        <position position="254"/>
    </location>
    <ligand>
        <name>Zn(2+)</name>
        <dbReference type="ChEBI" id="CHEBI:29105"/>
        <note>catalytic</note>
    </ligand>
</feature>
<keyword evidence="15 18" id="KW-0456">Lyase</keyword>
<evidence type="ECO:0000313" key="21">
    <source>
        <dbReference type="Proteomes" id="UP000243494"/>
    </source>
</evidence>
<evidence type="ECO:0000256" key="13">
    <source>
        <dbReference type="ARBA" id="ARBA00023134"/>
    </source>
</evidence>
<dbReference type="Gene3D" id="3.40.50.10990">
    <property type="entry name" value="GTP cyclohydrolase II"/>
    <property type="match status" value="1"/>
</dbReference>
<evidence type="ECO:0000256" key="4">
    <source>
        <dbReference type="ARBA" id="ARBA00004853"/>
    </source>
</evidence>
<dbReference type="GO" id="GO:0005525">
    <property type="term" value="F:GTP binding"/>
    <property type="evidence" value="ECO:0007669"/>
    <property type="project" value="UniProtKB-KW"/>
</dbReference>
<gene>
    <name evidence="18" type="primary">ribBA</name>
    <name evidence="20" type="ORF">CHF27_006395</name>
</gene>
<evidence type="ECO:0000256" key="5">
    <source>
        <dbReference type="ARBA" id="ARBA00004904"/>
    </source>
</evidence>
<feature type="binding site" evidence="18">
    <location>
        <position position="27"/>
    </location>
    <ligand>
        <name>Mg(2+)</name>
        <dbReference type="ChEBI" id="CHEBI:18420"/>
        <label>1</label>
    </ligand>
</feature>
<dbReference type="HAMAP" id="MF_00180">
    <property type="entry name" value="RibB"/>
    <property type="match status" value="1"/>
</dbReference>
<dbReference type="InterPro" id="IPR036144">
    <property type="entry name" value="RibA-like_sf"/>
</dbReference>
<name>A0A371ITG6_9FIRM</name>
<dbReference type="GO" id="GO:0008686">
    <property type="term" value="F:3,4-dihydroxy-2-butanone-4-phosphate synthase activity"/>
    <property type="evidence" value="ECO:0007669"/>
    <property type="project" value="UniProtKB-UniRule"/>
</dbReference>
<feature type="domain" description="GTP cyclohydrolase II" evidence="19">
    <location>
        <begin position="208"/>
        <end position="369"/>
    </location>
</feature>
<comment type="cofactor">
    <cofactor evidence="18">
        <name>Zn(2+)</name>
        <dbReference type="ChEBI" id="CHEBI:29105"/>
    </cofactor>
    <text evidence="18">Binds 1 zinc ion per subunit.</text>
</comment>
<evidence type="ECO:0000256" key="15">
    <source>
        <dbReference type="ARBA" id="ARBA00023239"/>
    </source>
</evidence>
<evidence type="ECO:0000256" key="12">
    <source>
        <dbReference type="ARBA" id="ARBA00022842"/>
    </source>
</evidence>
<dbReference type="InterPro" id="IPR000926">
    <property type="entry name" value="RibA"/>
</dbReference>
<feature type="binding site" evidence="18">
    <location>
        <begin position="138"/>
        <end position="142"/>
    </location>
    <ligand>
        <name>D-ribulose 5-phosphate</name>
        <dbReference type="ChEBI" id="CHEBI:58121"/>
    </ligand>
</feature>
<evidence type="ECO:0000256" key="16">
    <source>
        <dbReference type="ARBA" id="ARBA00023268"/>
    </source>
</evidence>
<feature type="binding site" evidence="18">
    <location>
        <position position="27"/>
    </location>
    <ligand>
        <name>Mg(2+)</name>
        <dbReference type="ChEBI" id="CHEBI:18420"/>
        <label>2</label>
    </ligand>
</feature>
<keyword evidence="14 18" id="KW-0464">Manganese</keyword>
<feature type="region of interest" description="GTP cyclohydrolase II" evidence="18">
    <location>
        <begin position="200"/>
        <end position="397"/>
    </location>
</feature>
<accession>A0A371ITG6</accession>
<comment type="cofactor">
    <cofactor evidence="2">
        <name>Mn(2+)</name>
        <dbReference type="ChEBI" id="CHEBI:29035"/>
    </cofactor>
</comment>
<dbReference type="FunFam" id="3.40.50.10990:FF:000002">
    <property type="entry name" value="GTP cyclohydrolase-2"/>
    <property type="match status" value="1"/>
</dbReference>
<evidence type="ECO:0000256" key="1">
    <source>
        <dbReference type="ARBA" id="ARBA00000141"/>
    </source>
</evidence>
<dbReference type="SUPFAM" id="SSF142695">
    <property type="entry name" value="RibA-like"/>
    <property type="match status" value="1"/>
</dbReference>
<feature type="site" description="Essential for DHBP synthase activity" evidence="18">
    <location>
        <position position="124"/>
    </location>
</feature>
<keyword evidence="7 18" id="KW-0686">Riboflavin biosynthesis</keyword>
<keyword evidence="16 18" id="KW-0511">Multifunctional enzyme</keyword>
<evidence type="ECO:0000313" key="20">
    <source>
        <dbReference type="EMBL" id="RDY23749.1"/>
    </source>
</evidence>
<evidence type="ECO:0000256" key="2">
    <source>
        <dbReference type="ARBA" id="ARBA00001936"/>
    </source>
</evidence>
<dbReference type="NCBIfam" id="TIGR00506">
    <property type="entry name" value="ribB"/>
    <property type="match status" value="1"/>
</dbReference>
<feature type="binding site" evidence="18">
    <location>
        <position position="354"/>
    </location>
    <ligand>
        <name>GTP</name>
        <dbReference type="ChEBI" id="CHEBI:37565"/>
    </ligand>
</feature>
<dbReference type="InterPro" id="IPR016299">
    <property type="entry name" value="Riboflavin_synth_RibBA"/>
</dbReference>
<keyword evidence="8 18" id="KW-0479">Metal-binding</keyword>
<evidence type="ECO:0000256" key="17">
    <source>
        <dbReference type="ARBA" id="ARBA00049295"/>
    </source>
</evidence>
<evidence type="ECO:0000256" key="3">
    <source>
        <dbReference type="ARBA" id="ARBA00002284"/>
    </source>
</evidence>
<keyword evidence="13 18" id="KW-0342">GTP-binding</keyword>
<comment type="function">
    <text evidence="3 18">Catalyzes the conversion of D-ribulose 5-phosphate to formate and 3,4-dihydroxy-2-butanone 4-phosphate.</text>
</comment>
<dbReference type="PIRSF" id="PIRSF001259">
    <property type="entry name" value="RibA"/>
    <property type="match status" value="1"/>
</dbReference>
<feature type="active site" description="Proton acceptor; for GTP cyclohydrolase activity" evidence="18">
    <location>
        <position position="326"/>
    </location>
</feature>
<dbReference type="Pfam" id="PF00926">
    <property type="entry name" value="DHBP_synthase"/>
    <property type="match status" value="1"/>
</dbReference>
<keyword evidence="9 18" id="KW-0547">Nucleotide-binding</keyword>
<dbReference type="GO" id="GO:0000287">
    <property type="term" value="F:magnesium ion binding"/>
    <property type="evidence" value="ECO:0007669"/>
    <property type="project" value="UniProtKB-UniRule"/>
</dbReference>
<keyword evidence="11 18" id="KW-0862">Zinc</keyword>
<comment type="similarity">
    <text evidence="6 18">In the N-terminal section; belongs to the DHBP synthase family.</text>
</comment>
<dbReference type="FunFam" id="3.90.870.10:FF:000001">
    <property type="entry name" value="Riboflavin biosynthesis protein RibBA"/>
    <property type="match status" value="1"/>
</dbReference>
<comment type="pathway">
    <text evidence="4 18">Cofactor biosynthesis; riboflavin biosynthesis; 5-amino-6-(D-ribitylamino)uracil from GTP: step 1/4.</text>
</comment>
<evidence type="ECO:0000256" key="14">
    <source>
        <dbReference type="ARBA" id="ARBA00023211"/>
    </source>
</evidence>
<feature type="binding site" evidence="18">
    <location>
        <position position="270"/>
    </location>
    <ligand>
        <name>GTP</name>
        <dbReference type="ChEBI" id="CHEBI:37565"/>
    </ligand>
</feature>
<dbReference type="PANTHER" id="PTHR21327">
    <property type="entry name" value="GTP CYCLOHYDROLASE II-RELATED"/>
    <property type="match status" value="1"/>
</dbReference>
<dbReference type="SUPFAM" id="SSF55821">
    <property type="entry name" value="YrdC/RibB"/>
    <property type="match status" value="1"/>
</dbReference>